<dbReference type="KEGG" id="sva:SVA_1843"/>
<protein>
    <submittedName>
        <fullName evidence="2">C4-dicarboxylate ABC transporter substrate-binding protein</fullName>
    </submittedName>
</protein>
<dbReference type="PANTHER" id="PTHR42928">
    <property type="entry name" value="TRICARBOXYLATE-BINDING PROTEIN"/>
    <property type="match status" value="1"/>
</dbReference>
<dbReference type="EMBL" id="AP014936">
    <property type="protein sequence ID" value="BAU48397.1"/>
    <property type="molecule type" value="Genomic_DNA"/>
</dbReference>
<dbReference type="Gene3D" id="3.40.190.150">
    <property type="entry name" value="Bordetella uptake gene, domain 1"/>
    <property type="match status" value="1"/>
</dbReference>
<dbReference type="PIRSF" id="PIRSF017082">
    <property type="entry name" value="YflP"/>
    <property type="match status" value="1"/>
</dbReference>
<dbReference type="InterPro" id="IPR042100">
    <property type="entry name" value="Bug_dom1"/>
</dbReference>
<dbReference type="PANTHER" id="PTHR42928:SF5">
    <property type="entry name" value="BLR1237 PROTEIN"/>
    <property type="match status" value="1"/>
</dbReference>
<dbReference type="Proteomes" id="UP000218899">
    <property type="component" value="Chromosome"/>
</dbReference>
<reference evidence="2 3" key="1">
    <citation type="submission" date="2015-08" db="EMBL/GenBank/DDBJ databases">
        <title>Complete genome sequence of Sulfurifustis variabilis.</title>
        <authorList>
            <person name="Miura A."/>
            <person name="Kojima H."/>
            <person name="Fukui M."/>
        </authorList>
    </citation>
    <scope>NUCLEOTIDE SEQUENCE [LARGE SCALE GENOMIC DNA]</scope>
    <source>
        <strain evidence="3">skN76</strain>
    </source>
</reference>
<gene>
    <name evidence="2" type="ORF">SVA_1843</name>
</gene>
<organism evidence="2 3">
    <name type="scientific">Sulfurifustis variabilis</name>
    <dbReference type="NCBI Taxonomy" id="1675686"/>
    <lineage>
        <taxon>Bacteria</taxon>
        <taxon>Pseudomonadati</taxon>
        <taxon>Pseudomonadota</taxon>
        <taxon>Gammaproteobacteria</taxon>
        <taxon>Acidiferrobacterales</taxon>
        <taxon>Acidiferrobacteraceae</taxon>
        <taxon>Sulfurifustis</taxon>
    </lineage>
</organism>
<dbReference type="SUPFAM" id="SSF53850">
    <property type="entry name" value="Periplasmic binding protein-like II"/>
    <property type="match status" value="1"/>
</dbReference>
<keyword evidence="3" id="KW-1185">Reference proteome</keyword>
<sequence>MDRDCRTRRASILPRFTATFELESHDMKRTVRLTLAGAALLGALGAYAAYPEKTISYIIAFGPGGESDISARLQEPFFQKYAKQTVAIQYKAGAGGATTWSQLNNMPADGYTIVGTNLPHIVLQPLEKDVGYETADIANVYWFHYTPDALMVPADSPYKSVKDLVADAKKKPGQITFSGSGTNSANHLAQQRFDKLAGIKTTYVPFKGTGASNTALLGKQVSGSWGYTTVQMQLGDKARCLAVAMDKRHPAIPDCPTFKELGFDLVGGAYRGIAVPKATPDDVKKQLSELIGKINKDPEFIKKMQENGFAMIDIGLKEMPKFMAEQCKAYTQIATEMGIKKRDPRCQ</sequence>
<dbReference type="InterPro" id="IPR005064">
    <property type="entry name" value="BUG"/>
</dbReference>
<evidence type="ECO:0000256" key="1">
    <source>
        <dbReference type="ARBA" id="ARBA00006987"/>
    </source>
</evidence>
<evidence type="ECO:0000313" key="2">
    <source>
        <dbReference type="EMBL" id="BAU48397.1"/>
    </source>
</evidence>
<dbReference type="AlphaFoldDB" id="A0A1B4VDN2"/>
<dbReference type="Gene3D" id="3.40.190.10">
    <property type="entry name" value="Periplasmic binding protein-like II"/>
    <property type="match status" value="1"/>
</dbReference>
<name>A0A1B4VDN2_9GAMM</name>
<dbReference type="Pfam" id="PF03401">
    <property type="entry name" value="TctC"/>
    <property type="match status" value="1"/>
</dbReference>
<dbReference type="CDD" id="cd07012">
    <property type="entry name" value="PBP2_Bug_TTT"/>
    <property type="match status" value="1"/>
</dbReference>
<proteinExistence type="inferred from homology"/>
<comment type="similarity">
    <text evidence="1">Belongs to the UPF0065 (bug) family.</text>
</comment>
<evidence type="ECO:0000313" key="3">
    <source>
        <dbReference type="Proteomes" id="UP000218899"/>
    </source>
</evidence>
<accession>A0A1B4VDN2</accession>